<keyword evidence="5" id="KW-0998">Cell outer membrane</keyword>
<dbReference type="Pfam" id="PF14322">
    <property type="entry name" value="SusD-like_3"/>
    <property type="match status" value="1"/>
</dbReference>
<accession>A0ABP8A1W5</accession>
<name>A0ABP8A1W5_9SPHI</name>
<reference evidence="9" key="1">
    <citation type="journal article" date="2019" name="Int. J. Syst. Evol. Microbiol.">
        <title>The Global Catalogue of Microorganisms (GCM) 10K type strain sequencing project: providing services to taxonomists for standard genome sequencing and annotation.</title>
        <authorList>
            <consortium name="The Broad Institute Genomics Platform"/>
            <consortium name="The Broad Institute Genome Sequencing Center for Infectious Disease"/>
            <person name="Wu L."/>
            <person name="Ma J."/>
        </authorList>
    </citation>
    <scope>NUCLEOTIDE SEQUENCE [LARGE SCALE GENOMIC DNA]</scope>
    <source>
        <strain evidence="9">JCM 16722</strain>
    </source>
</reference>
<evidence type="ECO:0000256" key="2">
    <source>
        <dbReference type="ARBA" id="ARBA00006275"/>
    </source>
</evidence>
<gene>
    <name evidence="8" type="ORF">GCM10022218_22370</name>
</gene>
<dbReference type="Proteomes" id="UP001500167">
    <property type="component" value="Unassembled WGS sequence"/>
</dbReference>
<comment type="caution">
    <text evidence="8">The sequence shown here is derived from an EMBL/GenBank/DDBJ whole genome shotgun (WGS) entry which is preliminary data.</text>
</comment>
<evidence type="ECO:0000256" key="1">
    <source>
        <dbReference type="ARBA" id="ARBA00004442"/>
    </source>
</evidence>
<dbReference type="PROSITE" id="PS51257">
    <property type="entry name" value="PROKAR_LIPOPROTEIN"/>
    <property type="match status" value="1"/>
</dbReference>
<comment type="subcellular location">
    <subcellularLocation>
        <location evidence="1">Cell outer membrane</location>
    </subcellularLocation>
</comment>
<dbReference type="Pfam" id="PF07980">
    <property type="entry name" value="SusD_RagB"/>
    <property type="match status" value="1"/>
</dbReference>
<evidence type="ECO:0000256" key="4">
    <source>
        <dbReference type="ARBA" id="ARBA00023136"/>
    </source>
</evidence>
<evidence type="ECO:0000259" key="7">
    <source>
        <dbReference type="Pfam" id="PF14322"/>
    </source>
</evidence>
<comment type="similarity">
    <text evidence="2">Belongs to the SusD family.</text>
</comment>
<dbReference type="SUPFAM" id="SSF48452">
    <property type="entry name" value="TPR-like"/>
    <property type="match status" value="1"/>
</dbReference>
<evidence type="ECO:0000256" key="3">
    <source>
        <dbReference type="ARBA" id="ARBA00022729"/>
    </source>
</evidence>
<evidence type="ECO:0000313" key="8">
    <source>
        <dbReference type="EMBL" id="GAA4175877.1"/>
    </source>
</evidence>
<proteinExistence type="inferred from homology"/>
<evidence type="ECO:0000313" key="9">
    <source>
        <dbReference type="Proteomes" id="UP001500167"/>
    </source>
</evidence>
<dbReference type="EMBL" id="BAAAZK010000006">
    <property type="protein sequence ID" value="GAA4175877.1"/>
    <property type="molecule type" value="Genomic_DNA"/>
</dbReference>
<keyword evidence="3" id="KW-0732">Signal</keyword>
<keyword evidence="4" id="KW-0472">Membrane</keyword>
<organism evidence="8 9">
    <name type="scientific">Sphingobacterium ginsenosidimutans</name>
    <dbReference type="NCBI Taxonomy" id="687845"/>
    <lineage>
        <taxon>Bacteria</taxon>
        <taxon>Pseudomonadati</taxon>
        <taxon>Bacteroidota</taxon>
        <taxon>Sphingobacteriia</taxon>
        <taxon>Sphingobacteriales</taxon>
        <taxon>Sphingobacteriaceae</taxon>
        <taxon>Sphingobacterium</taxon>
    </lineage>
</organism>
<evidence type="ECO:0000256" key="5">
    <source>
        <dbReference type="ARBA" id="ARBA00023237"/>
    </source>
</evidence>
<dbReference type="InterPro" id="IPR012944">
    <property type="entry name" value="SusD_RagB_dom"/>
</dbReference>
<feature type="domain" description="RagB/SusD" evidence="6">
    <location>
        <begin position="298"/>
        <end position="594"/>
    </location>
</feature>
<dbReference type="InterPro" id="IPR033985">
    <property type="entry name" value="SusD-like_N"/>
</dbReference>
<feature type="domain" description="SusD-like N-terminal" evidence="7">
    <location>
        <begin position="22"/>
        <end position="209"/>
    </location>
</feature>
<protein>
    <submittedName>
        <fullName evidence="8">RagB/SusD family nutrient uptake outer membrane protein</fullName>
    </submittedName>
</protein>
<sequence length="599" mass="67110">MKRINYIALASLILLGTSCKKDFLDRTSGSAITKEVFFNTTEDLAIYTNGLYKQMRAQYTDLYSDNIALSNNDQNAEVRTLLAGTLTPSTVTGWDKDTWAPLRDVNYMLDNVGKVAGDPAVINHYIGVARLLRANFYYKMVKKYGDVPWYPHVMGTSSEDLYKAKDSRAAVVDSLMKDLEFAAANVRPGGDNSYFTKWSALTLLSRIALHEGTFRKYHTELNLQNTAATFLERAASASQEIINNGGFSIAGSSATDYRNLFSSSTLAGNKEVIFLQKNGRDLGVANNTHTVLDWQWALSAELADEFLMKDGTTFTSKVDYKKKAFVDLFKDRDPRLAETIMPPGFSNNVAGTPYITRPDFGGLLQIKFYPRDPALRGGWELNYTDLPIMRYAEVLLINAEAKTELGKITQTDIDATVNKIRARVGMPALNLAVANATADTYLANQYPLVTGANKGVLLEIRRERRVELACEGFRFDDLYRWKSGNILAKAPSGMYIPKLGLIDVSGDGVGDIIILKKGDNSPIAGIPEDDLKKIPKFYVNDGIFYLENDNSGRIMFIDDKTTRPRSFNEQRYYYFPIPIEQTVLNNKLKQPKGWEEFDL</sequence>
<dbReference type="InterPro" id="IPR011990">
    <property type="entry name" value="TPR-like_helical_dom_sf"/>
</dbReference>
<dbReference type="RefSeq" id="WP_346086177.1">
    <property type="nucleotide sequence ID" value="NZ_BAAAZK010000006.1"/>
</dbReference>
<evidence type="ECO:0000259" key="6">
    <source>
        <dbReference type="Pfam" id="PF07980"/>
    </source>
</evidence>
<keyword evidence="9" id="KW-1185">Reference proteome</keyword>
<dbReference type="Gene3D" id="1.25.40.390">
    <property type="match status" value="1"/>
</dbReference>